<dbReference type="EnsemblMetazoa" id="XM_019905210.1">
    <property type="protein sequence ID" value="XP_019760769.1"/>
    <property type="gene ID" value="LOC109538123"/>
</dbReference>
<gene>
    <name evidence="4" type="primary">109538123</name>
    <name evidence="3" type="ORF">D910_07897</name>
</gene>
<proteinExistence type="predicted"/>
<dbReference type="OrthoDB" id="8197587at2759"/>
<dbReference type="KEGG" id="dpa:109538123"/>
<keyword evidence="2" id="KW-0732">Signal</keyword>
<reference evidence="4" key="2">
    <citation type="submission" date="2024-08" db="UniProtKB">
        <authorList>
            <consortium name="EnsemblMetazoa"/>
        </authorList>
    </citation>
    <scope>IDENTIFICATION</scope>
</reference>
<evidence type="ECO:0000256" key="2">
    <source>
        <dbReference type="SAM" id="SignalP"/>
    </source>
</evidence>
<keyword evidence="5" id="KW-1185">Reference proteome</keyword>
<protein>
    <recommendedName>
        <fullName evidence="7">DUF4794 domain-containing protein</fullName>
    </recommendedName>
</protein>
<feature type="region of interest" description="Disordered" evidence="1">
    <location>
        <begin position="1"/>
        <end position="21"/>
    </location>
</feature>
<feature type="signal peptide" evidence="2">
    <location>
        <begin position="1"/>
        <end position="39"/>
    </location>
</feature>
<accession>U4U9F6</accession>
<dbReference type="EMBL" id="KB632241">
    <property type="protein sequence ID" value="ERL90549.1"/>
    <property type="molecule type" value="Genomic_DNA"/>
</dbReference>
<evidence type="ECO:0000313" key="5">
    <source>
        <dbReference type="Proteomes" id="UP000019118"/>
    </source>
</evidence>
<organism evidence="3 6">
    <name type="scientific">Dendroctonus ponderosae</name>
    <name type="common">Mountain pine beetle</name>
    <dbReference type="NCBI Taxonomy" id="77166"/>
    <lineage>
        <taxon>Eukaryota</taxon>
        <taxon>Metazoa</taxon>
        <taxon>Ecdysozoa</taxon>
        <taxon>Arthropoda</taxon>
        <taxon>Hexapoda</taxon>
        <taxon>Insecta</taxon>
        <taxon>Pterygota</taxon>
        <taxon>Neoptera</taxon>
        <taxon>Endopterygota</taxon>
        <taxon>Coleoptera</taxon>
        <taxon>Polyphaga</taxon>
        <taxon>Cucujiformia</taxon>
        <taxon>Curculionidae</taxon>
        <taxon>Scolytinae</taxon>
        <taxon>Dendroctonus</taxon>
    </lineage>
</organism>
<feature type="compositionally biased region" description="Low complexity" evidence="1">
    <location>
        <begin position="67"/>
        <end position="76"/>
    </location>
</feature>
<evidence type="ECO:0000313" key="6">
    <source>
        <dbReference type="Proteomes" id="UP000030742"/>
    </source>
</evidence>
<sequence>MVISRWFDIGKDPQSPRPKTKKMKCSIAVLLVIVALSSAEPQRNGRVQAQPPYQPRGFRPAGPAFSLPLKSQQQQLPPTPAASYGPPTQEYGPPAEEATTTEAAPTTTTETIETTTLEQQAENFRVAPVSQKLQEAPANPAGLYVVVPQADSFFYAPIQGASAKLVAQPQQPRLVPVQAVPAFAKIQEVPRFAQIVDYQGVASGAALPVVSSAYTSIVNTPYSSSFVQSFQ</sequence>
<evidence type="ECO:0000256" key="1">
    <source>
        <dbReference type="SAM" id="MobiDB-lite"/>
    </source>
</evidence>
<evidence type="ECO:0008006" key="7">
    <source>
        <dbReference type="Google" id="ProtNLM"/>
    </source>
</evidence>
<name>U4U9F6_DENPD</name>
<dbReference type="Proteomes" id="UP000019118">
    <property type="component" value="Unassembled WGS sequence"/>
</dbReference>
<dbReference type="AlphaFoldDB" id="U4U9F6"/>
<evidence type="ECO:0000313" key="3">
    <source>
        <dbReference type="EMBL" id="ERL90549.1"/>
    </source>
</evidence>
<feature type="chain" id="PRO_5044739084" description="DUF4794 domain-containing protein" evidence="2">
    <location>
        <begin position="40"/>
        <end position="231"/>
    </location>
</feature>
<feature type="region of interest" description="Disordered" evidence="1">
    <location>
        <begin position="41"/>
        <end position="107"/>
    </location>
</feature>
<dbReference type="Proteomes" id="UP000030742">
    <property type="component" value="Unassembled WGS sequence"/>
</dbReference>
<reference evidence="5 6" key="1">
    <citation type="journal article" date="2013" name="Genome Biol.">
        <title>Draft genome of the mountain pine beetle, Dendroctonus ponderosae Hopkins, a major forest pest.</title>
        <authorList>
            <person name="Keeling C.I."/>
            <person name="Yuen M.M."/>
            <person name="Liao N.Y."/>
            <person name="Docking T.R."/>
            <person name="Chan S.K."/>
            <person name="Taylor G.A."/>
            <person name="Palmquist D.L."/>
            <person name="Jackman S.D."/>
            <person name="Nguyen A."/>
            <person name="Li M."/>
            <person name="Henderson H."/>
            <person name="Janes J.K."/>
            <person name="Zhao Y."/>
            <person name="Pandoh P."/>
            <person name="Moore R."/>
            <person name="Sperling F.A."/>
            <person name="Huber D.P."/>
            <person name="Birol I."/>
            <person name="Jones S.J."/>
            <person name="Bohlmann J."/>
        </authorList>
    </citation>
    <scope>NUCLEOTIDE SEQUENCE</scope>
</reference>
<feature type="compositionally biased region" description="Low complexity" evidence="1">
    <location>
        <begin position="93"/>
        <end position="107"/>
    </location>
</feature>
<evidence type="ECO:0000313" key="4">
    <source>
        <dbReference type="EnsemblMetazoa" id="XP_019760769.1"/>
    </source>
</evidence>